<evidence type="ECO:0000259" key="2">
    <source>
        <dbReference type="PROSITE" id="PS50011"/>
    </source>
</evidence>
<dbReference type="EMBL" id="JH767166">
    <property type="protein sequence ID" value="EQC31888.1"/>
    <property type="molecule type" value="Genomic_DNA"/>
</dbReference>
<organism evidence="3 4">
    <name type="scientific">Saprolegnia diclina (strain VS20)</name>
    <dbReference type="NCBI Taxonomy" id="1156394"/>
    <lineage>
        <taxon>Eukaryota</taxon>
        <taxon>Sar</taxon>
        <taxon>Stramenopiles</taxon>
        <taxon>Oomycota</taxon>
        <taxon>Saprolegniomycetes</taxon>
        <taxon>Saprolegniales</taxon>
        <taxon>Saprolegniaceae</taxon>
        <taxon>Saprolegnia</taxon>
    </lineage>
</organism>
<dbReference type="GeneID" id="19951133"/>
<dbReference type="PANTHER" id="PTHR44329:SF214">
    <property type="entry name" value="PROTEIN KINASE DOMAIN-CONTAINING PROTEIN"/>
    <property type="match status" value="1"/>
</dbReference>
<dbReference type="InterPro" id="IPR011009">
    <property type="entry name" value="Kinase-like_dom_sf"/>
</dbReference>
<dbReference type="InterPro" id="IPR051681">
    <property type="entry name" value="Ser/Thr_Kinases-Pseudokinases"/>
</dbReference>
<evidence type="ECO:0000256" key="1">
    <source>
        <dbReference type="SAM" id="MobiDB-lite"/>
    </source>
</evidence>
<dbReference type="InParanoid" id="T0RHV2"/>
<dbReference type="SUPFAM" id="SSF56112">
    <property type="entry name" value="Protein kinase-like (PK-like)"/>
    <property type="match status" value="1"/>
</dbReference>
<feature type="compositionally biased region" description="Basic and acidic residues" evidence="1">
    <location>
        <begin position="54"/>
        <end position="66"/>
    </location>
</feature>
<keyword evidence="4" id="KW-1185">Reference proteome</keyword>
<evidence type="ECO:0000313" key="4">
    <source>
        <dbReference type="Proteomes" id="UP000030762"/>
    </source>
</evidence>
<feature type="region of interest" description="Disordered" evidence="1">
    <location>
        <begin position="33"/>
        <end position="66"/>
    </location>
</feature>
<dbReference type="Proteomes" id="UP000030762">
    <property type="component" value="Unassembled WGS sequence"/>
</dbReference>
<dbReference type="OMA" id="HEHSLVH"/>
<keyword evidence="3" id="KW-0723">Serine/threonine-protein kinase</keyword>
<proteinExistence type="predicted"/>
<dbReference type="STRING" id="1156394.T0RHV2"/>
<feature type="domain" description="Protein kinase" evidence="2">
    <location>
        <begin position="91"/>
        <end position="350"/>
    </location>
</feature>
<accession>T0RHV2</accession>
<dbReference type="VEuPathDB" id="FungiDB:SDRG_10406"/>
<dbReference type="RefSeq" id="XP_008614616.1">
    <property type="nucleotide sequence ID" value="XM_008616394.1"/>
</dbReference>
<dbReference type="eggNOG" id="KOG0192">
    <property type="taxonomic scope" value="Eukaryota"/>
</dbReference>
<feature type="compositionally biased region" description="Pro residues" evidence="1">
    <location>
        <begin position="35"/>
        <end position="44"/>
    </location>
</feature>
<dbReference type="InterPro" id="IPR001245">
    <property type="entry name" value="Ser-Thr/Tyr_kinase_cat_dom"/>
</dbReference>
<sequence>MLNFRLKNALKQPMNAQEVPRIPRRILRWLASLRDPPPPTPLPAAPSSNNIRQSRPERRMRSQPAEDRARDMAFLALLTSRPMQQDGPTPWATAGVFGRGNLARDLYASMSEPVRKIAAEILPEAGVHMMLDGQLVVHCHIGDDDDLEAIAKCASPFLVHIVATASPKSVLFKVSNVMSLQHMLFLPDARSRMLAAQPMLLQTLYVIANALLDVHEHSLVHGYVSSHNVFVSRIDGIQVGVPGTSVTDEALLAWTAPEVLAGDSPPSFASDIYAFGILMTELDAFQLPFDDYDFDDEVALTTAVVDGGLRPALRDDCEQWYRDLVDHCVAADPACRPTAWEIVELLQGRLDDALARNKSQS</sequence>
<dbReference type="Pfam" id="PF07714">
    <property type="entry name" value="PK_Tyr_Ser-Thr"/>
    <property type="match status" value="1"/>
</dbReference>
<dbReference type="OrthoDB" id="774951at2759"/>
<gene>
    <name evidence="3" type="ORF">SDRG_10406</name>
</gene>
<dbReference type="PROSITE" id="PS50011">
    <property type="entry name" value="PROTEIN_KINASE_DOM"/>
    <property type="match status" value="1"/>
</dbReference>
<dbReference type="InterPro" id="IPR000719">
    <property type="entry name" value="Prot_kinase_dom"/>
</dbReference>
<name>T0RHV2_SAPDV</name>
<dbReference type="Gene3D" id="1.10.510.10">
    <property type="entry name" value="Transferase(Phosphotransferase) domain 1"/>
    <property type="match status" value="1"/>
</dbReference>
<dbReference type="PANTHER" id="PTHR44329">
    <property type="entry name" value="SERINE/THREONINE-PROTEIN KINASE TNNI3K-RELATED"/>
    <property type="match status" value="1"/>
</dbReference>
<dbReference type="GO" id="GO:0005524">
    <property type="term" value="F:ATP binding"/>
    <property type="evidence" value="ECO:0007669"/>
    <property type="project" value="InterPro"/>
</dbReference>
<evidence type="ECO:0000313" key="3">
    <source>
        <dbReference type="EMBL" id="EQC31888.1"/>
    </source>
</evidence>
<protein>
    <submittedName>
        <fullName evidence="3">Serine/threonine protein kinase</fullName>
    </submittedName>
</protein>
<keyword evidence="3" id="KW-0808">Transferase</keyword>
<dbReference type="AlphaFoldDB" id="T0RHV2"/>
<keyword evidence="3" id="KW-0418">Kinase</keyword>
<dbReference type="GO" id="GO:0004674">
    <property type="term" value="F:protein serine/threonine kinase activity"/>
    <property type="evidence" value="ECO:0007669"/>
    <property type="project" value="UniProtKB-KW"/>
</dbReference>
<reference evidence="3 4" key="1">
    <citation type="submission" date="2012-04" db="EMBL/GenBank/DDBJ databases">
        <title>The Genome Sequence of Saprolegnia declina VS20.</title>
        <authorList>
            <consortium name="The Broad Institute Genome Sequencing Platform"/>
            <person name="Russ C."/>
            <person name="Nusbaum C."/>
            <person name="Tyler B."/>
            <person name="van West P."/>
            <person name="Dieguez-Uribeondo J."/>
            <person name="de Bruijn I."/>
            <person name="Tripathy S."/>
            <person name="Jiang R."/>
            <person name="Young S.K."/>
            <person name="Zeng Q."/>
            <person name="Gargeya S."/>
            <person name="Fitzgerald M."/>
            <person name="Haas B."/>
            <person name="Abouelleil A."/>
            <person name="Alvarado L."/>
            <person name="Arachchi H.M."/>
            <person name="Berlin A."/>
            <person name="Chapman S.B."/>
            <person name="Goldberg J."/>
            <person name="Griggs A."/>
            <person name="Gujja S."/>
            <person name="Hansen M."/>
            <person name="Howarth C."/>
            <person name="Imamovic A."/>
            <person name="Larimer J."/>
            <person name="McCowen C."/>
            <person name="Montmayeur A."/>
            <person name="Murphy C."/>
            <person name="Neiman D."/>
            <person name="Pearson M."/>
            <person name="Priest M."/>
            <person name="Roberts A."/>
            <person name="Saif S."/>
            <person name="Shea T."/>
            <person name="Sisk P."/>
            <person name="Sykes S."/>
            <person name="Wortman J."/>
            <person name="Nusbaum C."/>
            <person name="Birren B."/>
        </authorList>
    </citation>
    <scope>NUCLEOTIDE SEQUENCE [LARGE SCALE GENOMIC DNA]</scope>
    <source>
        <strain evidence="3 4">VS20</strain>
    </source>
</reference>